<dbReference type="Proteomes" id="UP000016660">
    <property type="component" value="Unassembled WGS sequence"/>
</dbReference>
<dbReference type="EMBL" id="AWUY01000075">
    <property type="protein sequence ID" value="ERJ77484.1"/>
    <property type="molecule type" value="Genomic_DNA"/>
</dbReference>
<reference evidence="1 2" key="1">
    <citation type="submission" date="2013-06" db="EMBL/GenBank/DDBJ databases">
        <authorList>
            <person name="Weinstock G."/>
            <person name="Sodergren E."/>
            <person name="Lobos E.A."/>
            <person name="Fulton L."/>
            <person name="Fulton R."/>
            <person name="Courtney L."/>
            <person name="Fronick C."/>
            <person name="O'Laughlin M."/>
            <person name="Godfrey J."/>
            <person name="Wilson R.M."/>
            <person name="Miner T."/>
            <person name="Farmer C."/>
            <person name="Delehaunty K."/>
            <person name="Cordes M."/>
            <person name="Minx P."/>
            <person name="Tomlinson C."/>
            <person name="Chen J."/>
            <person name="Wollam A."/>
            <person name="Pepin K.H."/>
            <person name="Bhonagiri V."/>
            <person name="Zhang X."/>
            <person name="Warren W."/>
            <person name="Mitreva M."/>
            <person name="Mardis E.R."/>
            <person name="Wilson R.K."/>
        </authorList>
    </citation>
    <scope>NUCLEOTIDE SEQUENCE [LARGE SCALE GENOMIC DNA]</scope>
    <source>
        <strain evidence="1 2">ATCC 29426</strain>
    </source>
</reference>
<name>A0ABN0NT39_9BACT</name>
<accession>A0ABN0NT39</accession>
<protein>
    <submittedName>
        <fullName evidence="1">Uncharacterized protein</fullName>
    </submittedName>
</protein>
<comment type="caution">
    <text evidence="1">The sequence shown here is derived from an EMBL/GenBank/DDBJ whole genome shotgun (WGS) entry which is preliminary data.</text>
</comment>
<organism evidence="1 2">
    <name type="scientific">Prevotella disiens JCM 6334 = ATCC 29426</name>
    <dbReference type="NCBI Taxonomy" id="1235811"/>
    <lineage>
        <taxon>Bacteria</taxon>
        <taxon>Pseudomonadati</taxon>
        <taxon>Bacteroidota</taxon>
        <taxon>Bacteroidia</taxon>
        <taxon>Bacteroidales</taxon>
        <taxon>Prevotellaceae</taxon>
        <taxon>Prevotella</taxon>
    </lineage>
</organism>
<keyword evidence="2" id="KW-1185">Reference proteome</keyword>
<sequence>MYYFSVYVNLFKERFLFAFILAPCGVFRKSECKGIDFINTNQIILKENFKKVSFILNY</sequence>
<evidence type="ECO:0000313" key="2">
    <source>
        <dbReference type="Proteomes" id="UP000016660"/>
    </source>
</evidence>
<proteinExistence type="predicted"/>
<evidence type="ECO:0000313" key="1">
    <source>
        <dbReference type="EMBL" id="ERJ77484.1"/>
    </source>
</evidence>
<gene>
    <name evidence="1" type="ORF">HMPREF0653_01052</name>
</gene>